<feature type="transmembrane region" description="Helical" evidence="1">
    <location>
        <begin position="257"/>
        <end position="276"/>
    </location>
</feature>
<proteinExistence type="predicted"/>
<evidence type="ECO:0000313" key="3">
    <source>
        <dbReference type="EMBL" id="QJQ33248.1"/>
    </source>
</evidence>
<feature type="transmembrane region" description="Helical" evidence="1">
    <location>
        <begin position="214"/>
        <end position="237"/>
    </location>
</feature>
<evidence type="ECO:0000256" key="1">
    <source>
        <dbReference type="SAM" id="Phobius"/>
    </source>
</evidence>
<dbReference type="KEGG" id="slan:GV829_13045"/>
<dbReference type="Proteomes" id="UP000503018">
    <property type="component" value="Chromosome"/>
</dbReference>
<dbReference type="EMBL" id="CP053015">
    <property type="protein sequence ID" value="QJQ33248.1"/>
    <property type="molecule type" value="Genomic_DNA"/>
</dbReference>
<feature type="domain" description="CAAX prenyl protease 2/Lysostaphin resistance protein A-like" evidence="2">
    <location>
        <begin position="125"/>
        <end position="218"/>
    </location>
</feature>
<name>A0A6M4AVS9_9SPHN</name>
<dbReference type="RefSeq" id="WP_169947316.1">
    <property type="nucleotide sequence ID" value="NZ_CP053015.1"/>
</dbReference>
<feature type="transmembrane region" description="Helical" evidence="1">
    <location>
        <begin position="157"/>
        <end position="176"/>
    </location>
</feature>
<accession>A0A6M4AVS9</accession>
<keyword evidence="3" id="KW-0378">Hydrolase</keyword>
<dbReference type="GO" id="GO:0004175">
    <property type="term" value="F:endopeptidase activity"/>
    <property type="evidence" value="ECO:0007669"/>
    <property type="project" value="UniProtKB-ARBA"/>
</dbReference>
<feature type="transmembrane region" description="Helical" evidence="1">
    <location>
        <begin position="50"/>
        <end position="71"/>
    </location>
</feature>
<dbReference type="GO" id="GO:0080120">
    <property type="term" value="P:CAAX-box protein maturation"/>
    <property type="evidence" value="ECO:0007669"/>
    <property type="project" value="UniProtKB-ARBA"/>
</dbReference>
<feature type="transmembrane region" description="Helical" evidence="1">
    <location>
        <begin position="18"/>
        <end position="38"/>
    </location>
</feature>
<evidence type="ECO:0000259" key="2">
    <source>
        <dbReference type="Pfam" id="PF02517"/>
    </source>
</evidence>
<dbReference type="InterPro" id="IPR003675">
    <property type="entry name" value="Rce1/LyrA-like_dom"/>
</dbReference>
<keyword evidence="3" id="KW-0645">Protease</keyword>
<dbReference type="Pfam" id="PF02517">
    <property type="entry name" value="Rce1-like"/>
    <property type="match status" value="1"/>
</dbReference>
<dbReference type="AlphaFoldDB" id="A0A6M4AVS9"/>
<reference evidence="3 4" key="1">
    <citation type="submission" date="2020-01" db="EMBL/GenBank/DDBJ databases">
        <title>Sphingomonas sp. strain CSW-10.</title>
        <authorList>
            <person name="Chen W.-M."/>
        </authorList>
    </citation>
    <scope>NUCLEOTIDE SEQUENCE [LARGE SCALE GENOMIC DNA]</scope>
    <source>
        <strain evidence="3 4">CSW-10</strain>
    </source>
</reference>
<feature type="transmembrane region" description="Helical" evidence="1">
    <location>
        <begin position="182"/>
        <end position="202"/>
    </location>
</feature>
<feature type="transmembrane region" description="Helical" evidence="1">
    <location>
        <begin position="92"/>
        <end position="118"/>
    </location>
</feature>
<keyword evidence="3" id="KW-0482">Metalloprotease</keyword>
<keyword evidence="1" id="KW-0812">Transmembrane</keyword>
<organism evidence="3 4">
    <name type="scientific">Sphingomonas lacunae</name>
    <dbReference type="NCBI Taxonomy" id="2698828"/>
    <lineage>
        <taxon>Bacteria</taxon>
        <taxon>Pseudomonadati</taxon>
        <taxon>Pseudomonadota</taxon>
        <taxon>Alphaproteobacteria</taxon>
        <taxon>Sphingomonadales</taxon>
        <taxon>Sphingomonadaceae</taxon>
        <taxon>Sphingomonas</taxon>
    </lineage>
</organism>
<dbReference type="PANTHER" id="PTHR39430:SF1">
    <property type="entry name" value="PROTEASE"/>
    <property type="match status" value="1"/>
</dbReference>
<sequence length="297" mass="31405">MGSIDTESLGRRIIAHPFVLMIISAVMVIGSVIGIGIIGNQIHRQVGGNMWLSLGLSCAVAVVATGVYWLFVRYVERKPVTDLATGGALREWGTGVVLGFAAMALSIGVIAVLGGYVITGTNPVSVLVPVLGMAIMAGVWEEILFRGILFRFTEQWLGSWFALVFTSALFGLAHIANPAATWLSSAAIALEAGILLGALYMLTRRLWAVIGLHMAWNFTQGGIFGVAVSGGETRGLIASQMQGHPLLTGGDFGAEASLPAMVVCTAMGLAALFLAWQRGHFVSASWQRFKSGRGARD</sequence>
<feature type="transmembrane region" description="Helical" evidence="1">
    <location>
        <begin position="124"/>
        <end position="145"/>
    </location>
</feature>
<keyword evidence="1" id="KW-1133">Transmembrane helix</keyword>
<keyword evidence="1" id="KW-0472">Membrane</keyword>
<dbReference type="GO" id="GO:0008237">
    <property type="term" value="F:metallopeptidase activity"/>
    <property type="evidence" value="ECO:0007669"/>
    <property type="project" value="UniProtKB-KW"/>
</dbReference>
<keyword evidence="4" id="KW-1185">Reference proteome</keyword>
<dbReference type="PANTHER" id="PTHR39430">
    <property type="entry name" value="MEMBRANE-ASSOCIATED PROTEASE-RELATED"/>
    <property type="match status" value="1"/>
</dbReference>
<gene>
    <name evidence="3" type="ORF">GV829_13045</name>
</gene>
<protein>
    <submittedName>
        <fullName evidence="3">CPBP family intramembrane metalloprotease</fullName>
    </submittedName>
</protein>
<dbReference type="GO" id="GO:0006508">
    <property type="term" value="P:proteolysis"/>
    <property type="evidence" value="ECO:0007669"/>
    <property type="project" value="UniProtKB-KW"/>
</dbReference>
<evidence type="ECO:0000313" key="4">
    <source>
        <dbReference type="Proteomes" id="UP000503018"/>
    </source>
</evidence>